<dbReference type="EMBL" id="JTDE01006302">
    <property type="protein sequence ID" value="KAF7244527.1"/>
    <property type="molecule type" value="Genomic_DNA"/>
</dbReference>
<organism evidence="1 2">
    <name type="scientific">Paragonimus skrjabini miyazakii</name>
    <dbReference type="NCBI Taxonomy" id="59628"/>
    <lineage>
        <taxon>Eukaryota</taxon>
        <taxon>Metazoa</taxon>
        <taxon>Spiralia</taxon>
        <taxon>Lophotrochozoa</taxon>
        <taxon>Platyhelminthes</taxon>
        <taxon>Trematoda</taxon>
        <taxon>Digenea</taxon>
        <taxon>Plagiorchiida</taxon>
        <taxon>Troglotremata</taxon>
        <taxon>Troglotrematidae</taxon>
        <taxon>Paragonimus</taxon>
    </lineage>
</organism>
<dbReference type="AlphaFoldDB" id="A0A8S9YG84"/>
<evidence type="ECO:0000313" key="2">
    <source>
        <dbReference type="Proteomes" id="UP000822476"/>
    </source>
</evidence>
<reference evidence="1" key="1">
    <citation type="submission" date="2019-07" db="EMBL/GenBank/DDBJ databases">
        <title>Annotation for the trematode Paragonimus miyazaki's.</title>
        <authorList>
            <person name="Choi Y.-J."/>
        </authorList>
    </citation>
    <scope>NUCLEOTIDE SEQUENCE</scope>
    <source>
        <strain evidence="1">Japan</strain>
    </source>
</reference>
<dbReference type="Proteomes" id="UP000822476">
    <property type="component" value="Unassembled WGS sequence"/>
</dbReference>
<accession>A0A8S9YG84</accession>
<evidence type="ECO:0000313" key="1">
    <source>
        <dbReference type="EMBL" id="KAF7244527.1"/>
    </source>
</evidence>
<protein>
    <submittedName>
        <fullName evidence="1">Uncharacterized protein</fullName>
    </submittedName>
</protein>
<gene>
    <name evidence="1" type="ORF">EG68_10493</name>
</gene>
<keyword evidence="2" id="KW-1185">Reference proteome</keyword>
<comment type="caution">
    <text evidence="1">The sequence shown here is derived from an EMBL/GenBank/DDBJ whole genome shotgun (WGS) entry which is preliminary data.</text>
</comment>
<name>A0A8S9YG84_9TREM</name>
<sequence>MARSSEKESKWFTRRQECLGDVPPDLEWQPKRLEIDRMYPEEDPLEFRTGGSRGAGHITSTGRRIFLCISVSAGDLLFGSANSREKVQIKGDSPLECAAADQLKLA</sequence>
<proteinExistence type="predicted"/>